<feature type="compositionally biased region" description="Polar residues" evidence="1">
    <location>
        <begin position="1"/>
        <end position="22"/>
    </location>
</feature>
<proteinExistence type="predicted"/>
<comment type="caution">
    <text evidence="2">The sequence shown here is derived from an EMBL/GenBank/DDBJ whole genome shotgun (WGS) entry which is preliminary data.</text>
</comment>
<dbReference type="Proteomes" id="UP001458880">
    <property type="component" value="Unassembled WGS sequence"/>
</dbReference>
<dbReference type="AlphaFoldDB" id="A0AAW1J2C8"/>
<dbReference type="EMBL" id="JASPKY010000445">
    <property type="protein sequence ID" value="KAK9696624.1"/>
    <property type="molecule type" value="Genomic_DNA"/>
</dbReference>
<protein>
    <submittedName>
        <fullName evidence="2">Uncharacterized protein</fullName>
    </submittedName>
</protein>
<name>A0AAW1J2C8_POPJA</name>
<feature type="region of interest" description="Disordered" evidence="1">
    <location>
        <begin position="1"/>
        <end position="59"/>
    </location>
</feature>
<sequence>MNEAKQVNINTNKVIESRNNTRNKTEKQTWKNQLNNSNKQNKELRKTKHAKNSGGLKNGNVKRVIEKLLKGKAAGIGGITRNKYSNMKIYVNKQEQTCKYGCITVYKPTLTYAGYYVDNHSENKLQAMDNRLRSEAIS</sequence>
<reference evidence="2 3" key="1">
    <citation type="journal article" date="2024" name="BMC Genomics">
        <title>De novo assembly and annotation of Popillia japonica's genome with initial clues to its potential as an invasive pest.</title>
        <authorList>
            <person name="Cucini C."/>
            <person name="Boschi S."/>
            <person name="Funari R."/>
            <person name="Cardaioli E."/>
            <person name="Iannotti N."/>
            <person name="Marturano G."/>
            <person name="Paoli F."/>
            <person name="Bruttini M."/>
            <person name="Carapelli A."/>
            <person name="Frati F."/>
            <person name="Nardi F."/>
        </authorList>
    </citation>
    <scope>NUCLEOTIDE SEQUENCE [LARGE SCALE GENOMIC DNA]</scope>
    <source>
        <strain evidence="2">DMR45628</strain>
    </source>
</reference>
<accession>A0AAW1J2C8</accession>
<keyword evidence="3" id="KW-1185">Reference proteome</keyword>
<organism evidence="2 3">
    <name type="scientific">Popillia japonica</name>
    <name type="common">Japanese beetle</name>
    <dbReference type="NCBI Taxonomy" id="7064"/>
    <lineage>
        <taxon>Eukaryota</taxon>
        <taxon>Metazoa</taxon>
        <taxon>Ecdysozoa</taxon>
        <taxon>Arthropoda</taxon>
        <taxon>Hexapoda</taxon>
        <taxon>Insecta</taxon>
        <taxon>Pterygota</taxon>
        <taxon>Neoptera</taxon>
        <taxon>Endopterygota</taxon>
        <taxon>Coleoptera</taxon>
        <taxon>Polyphaga</taxon>
        <taxon>Scarabaeiformia</taxon>
        <taxon>Scarabaeidae</taxon>
        <taxon>Rutelinae</taxon>
        <taxon>Popillia</taxon>
    </lineage>
</organism>
<evidence type="ECO:0000313" key="2">
    <source>
        <dbReference type="EMBL" id="KAK9696624.1"/>
    </source>
</evidence>
<evidence type="ECO:0000313" key="3">
    <source>
        <dbReference type="Proteomes" id="UP001458880"/>
    </source>
</evidence>
<evidence type="ECO:0000256" key="1">
    <source>
        <dbReference type="SAM" id="MobiDB-lite"/>
    </source>
</evidence>
<gene>
    <name evidence="2" type="ORF">QE152_g31452</name>
</gene>